<accession>A0A6A6ZFZ7</accession>
<evidence type="ECO:0008006" key="3">
    <source>
        <dbReference type="Google" id="ProtNLM"/>
    </source>
</evidence>
<gene>
    <name evidence="1" type="ORF">CC86DRAFT_148977</name>
</gene>
<name>A0A6A6ZFZ7_9PLEO</name>
<keyword evidence="2" id="KW-1185">Reference proteome</keyword>
<reference evidence="1" key="1">
    <citation type="journal article" date="2020" name="Stud. Mycol.">
        <title>101 Dothideomycetes genomes: a test case for predicting lifestyles and emergence of pathogens.</title>
        <authorList>
            <person name="Haridas S."/>
            <person name="Albert R."/>
            <person name="Binder M."/>
            <person name="Bloem J."/>
            <person name="Labutti K."/>
            <person name="Salamov A."/>
            <person name="Andreopoulos B."/>
            <person name="Baker S."/>
            <person name="Barry K."/>
            <person name="Bills G."/>
            <person name="Bluhm B."/>
            <person name="Cannon C."/>
            <person name="Castanera R."/>
            <person name="Culley D."/>
            <person name="Daum C."/>
            <person name="Ezra D."/>
            <person name="Gonzalez J."/>
            <person name="Henrissat B."/>
            <person name="Kuo A."/>
            <person name="Liang C."/>
            <person name="Lipzen A."/>
            <person name="Lutzoni F."/>
            <person name="Magnuson J."/>
            <person name="Mondo S."/>
            <person name="Nolan M."/>
            <person name="Ohm R."/>
            <person name="Pangilinan J."/>
            <person name="Park H.-J."/>
            <person name="Ramirez L."/>
            <person name="Alfaro M."/>
            <person name="Sun H."/>
            <person name="Tritt A."/>
            <person name="Yoshinaga Y."/>
            <person name="Zwiers L.-H."/>
            <person name="Turgeon B."/>
            <person name="Goodwin S."/>
            <person name="Spatafora J."/>
            <person name="Crous P."/>
            <person name="Grigoriev I."/>
        </authorList>
    </citation>
    <scope>NUCLEOTIDE SEQUENCE</scope>
    <source>
        <strain evidence="1">CBS 113818</strain>
    </source>
</reference>
<protein>
    <recommendedName>
        <fullName evidence="3">F-box domain-containing protein</fullName>
    </recommendedName>
</protein>
<dbReference type="Proteomes" id="UP000799424">
    <property type="component" value="Unassembled WGS sequence"/>
</dbReference>
<sequence length="451" mass="50617">MAEPTATLERLPDELILEVVNYLGCILSHEPQSTAFKKKQEETARQRENHQRQLALHALCLTSHRFRRITTPMLYTSFVSAATSYSFKPLQLFHRTVCNAGPAAGLQNRLAEYLLYVENRLSDYLGNSLYKDTESDDAILMVTEYFRLLADIVNHAPNLQHLTVVSLEANEVSFWKHILPNDGNQSLTTIPNHGFQKLQSLSFQTHTKAYRLDSPVASFRRICSAMTAAPMLTDLRASGVMTNDTNLPLSGAFTRVQRMEITECVLDFAEMSELWAACNGLRHIICEWAFLDHERGSPAHLYEGLLRHENSLETLHLDMREVRMGWPERLGSLQSFAALQSLGLCERALGIELNLLDCPTVVPQEGISGLIPQTLKSFALFLRYGHIPGFDAQIDEATALFSLAEQSAYAESDLRVVTLRYGRELNAPILTKAFDTAGVHLELVNEGKAKP</sequence>
<evidence type="ECO:0000313" key="2">
    <source>
        <dbReference type="Proteomes" id="UP000799424"/>
    </source>
</evidence>
<dbReference type="EMBL" id="MU006246">
    <property type="protein sequence ID" value="KAF2819234.1"/>
    <property type="molecule type" value="Genomic_DNA"/>
</dbReference>
<dbReference type="AlphaFoldDB" id="A0A6A6ZFZ7"/>
<organism evidence="1 2">
    <name type="scientific">Ophiobolus disseminans</name>
    <dbReference type="NCBI Taxonomy" id="1469910"/>
    <lineage>
        <taxon>Eukaryota</taxon>
        <taxon>Fungi</taxon>
        <taxon>Dikarya</taxon>
        <taxon>Ascomycota</taxon>
        <taxon>Pezizomycotina</taxon>
        <taxon>Dothideomycetes</taxon>
        <taxon>Pleosporomycetidae</taxon>
        <taxon>Pleosporales</taxon>
        <taxon>Pleosporineae</taxon>
        <taxon>Phaeosphaeriaceae</taxon>
        <taxon>Ophiobolus</taxon>
    </lineage>
</organism>
<dbReference type="OrthoDB" id="2520703at2759"/>
<proteinExistence type="predicted"/>
<evidence type="ECO:0000313" key="1">
    <source>
        <dbReference type="EMBL" id="KAF2819234.1"/>
    </source>
</evidence>